<dbReference type="Pfam" id="PF05485">
    <property type="entry name" value="THAP"/>
    <property type="match status" value="1"/>
</dbReference>
<keyword evidence="5" id="KW-0862">Zinc</keyword>
<dbReference type="GO" id="GO:0008270">
    <property type="term" value="F:zinc ion binding"/>
    <property type="evidence" value="ECO:0007669"/>
    <property type="project" value="UniProtKB-KW"/>
</dbReference>
<dbReference type="InterPro" id="IPR021896">
    <property type="entry name" value="THAP9-like_HTH"/>
</dbReference>
<dbReference type="InterPro" id="IPR026516">
    <property type="entry name" value="THAP1/10"/>
</dbReference>
<evidence type="ECO:0000256" key="13">
    <source>
        <dbReference type="SAM" id="MobiDB-lite"/>
    </source>
</evidence>
<dbReference type="AlphaFoldDB" id="A0A2S2NPC5"/>
<dbReference type="GO" id="GO:0005654">
    <property type="term" value="C:nucleoplasm"/>
    <property type="evidence" value="ECO:0007669"/>
    <property type="project" value="UniProtKB-SubCell"/>
</dbReference>
<protein>
    <submittedName>
        <fullName evidence="15">Transposable element P transposase</fullName>
    </submittedName>
</protein>
<evidence type="ECO:0000256" key="12">
    <source>
        <dbReference type="PROSITE-ProRule" id="PRU00309"/>
    </source>
</evidence>
<feature type="domain" description="THAP-type" evidence="14">
    <location>
        <begin position="1"/>
        <end position="93"/>
    </location>
</feature>
<dbReference type="Pfam" id="PF12017">
    <property type="entry name" value="Tnp_P_element"/>
    <property type="match status" value="1"/>
</dbReference>
<keyword evidence="3" id="KW-0479">Metal-binding</keyword>
<dbReference type="InterPro" id="IPR048365">
    <property type="entry name" value="TNP-like_RNaseH_N"/>
</dbReference>
<dbReference type="InterPro" id="IPR006612">
    <property type="entry name" value="THAP_Znf"/>
</dbReference>
<dbReference type="InterPro" id="IPR038441">
    <property type="entry name" value="THAP_Znf_sf"/>
</dbReference>
<keyword evidence="8 12" id="KW-0238">DNA-binding</keyword>
<keyword evidence="4 12" id="KW-0863">Zinc-finger</keyword>
<evidence type="ECO:0000256" key="10">
    <source>
        <dbReference type="ARBA" id="ARBA00023242"/>
    </source>
</evidence>
<evidence type="ECO:0000256" key="6">
    <source>
        <dbReference type="ARBA" id="ARBA00023015"/>
    </source>
</evidence>
<reference evidence="15" key="1">
    <citation type="submission" date="2018-04" db="EMBL/GenBank/DDBJ databases">
        <title>Transcriptome of Schizaphis graminum biotype I.</title>
        <authorList>
            <person name="Scully E.D."/>
            <person name="Geib S.M."/>
            <person name="Palmer N.A."/>
            <person name="Koch K."/>
            <person name="Bradshaw J."/>
            <person name="Heng-Moss T."/>
            <person name="Sarath G."/>
        </authorList>
    </citation>
    <scope>NUCLEOTIDE SEQUENCE</scope>
</reference>
<keyword evidence="10" id="KW-0539">Nucleus</keyword>
<dbReference type="Pfam" id="PF21788">
    <property type="entry name" value="TNP-like_GBD"/>
    <property type="match status" value="1"/>
</dbReference>
<evidence type="ECO:0000256" key="9">
    <source>
        <dbReference type="ARBA" id="ARBA00023163"/>
    </source>
</evidence>
<feature type="compositionally biased region" description="Basic and acidic residues" evidence="13">
    <location>
        <begin position="836"/>
        <end position="846"/>
    </location>
</feature>
<comment type="subcellular location">
    <subcellularLocation>
        <location evidence="1">Nucleus</location>
        <location evidence="1">Nucleoplasm</location>
    </subcellularLocation>
</comment>
<keyword evidence="6" id="KW-0805">Transcription regulation</keyword>
<dbReference type="InterPro" id="IPR048367">
    <property type="entry name" value="TNP-like_RNaseH_C"/>
</dbReference>
<dbReference type="InterPro" id="IPR022242">
    <property type="entry name" value="TNP-like_C"/>
</dbReference>
<feature type="compositionally biased region" description="Low complexity" evidence="13">
    <location>
        <begin position="690"/>
        <end position="706"/>
    </location>
</feature>
<evidence type="ECO:0000256" key="1">
    <source>
        <dbReference type="ARBA" id="ARBA00004642"/>
    </source>
</evidence>
<dbReference type="PANTHER" id="PTHR46600:SF1">
    <property type="entry name" value="THAP DOMAIN-CONTAINING PROTEIN 1"/>
    <property type="match status" value="1"/>
</dbReference>
<evidence type="ECO:0000256" key="5">
    <source>
        <dbReference type="ARBA" id="ARBA00022833"/>
    </source>
</evidence>
<name>A0A2S2NPC5_SCHGA</name>
<evidence type="ECO:0000256" key="11">
    <source>
        <dbReference type="ARBA" id="ARBA00023306"/>
    </source>
</evidence>
<feature type="region of interest" description="Disordered" evidence="13">
    <location>
        <begin position="836"/>
        <end position="856"/>
    </location>
</feature>
<dbReference type="Pfam" id="PF21789">
    <property type="entry name" value="TNP-like_RNaseH_C"/>
    <property type="match status" value="1"/>
</dbReference>
<feature type="compositionally biased region" description="Basic residues" evidence="13">
    <location>
        <begin position="847"/>
        <end position="856"/>
    </location>
</feature>
<evidence type="ECO:0000256" key="4">
    <source>
        <dbReference type="ARBA" id="ARBA00022771"/>
    </source>
</evidence>
<keyword evidence="7" id="KW-0175">Coiled coil</keyword>
<gene>
    <name evidence="15" type="primary">T_35</name>
    <name evidence="15" type="ORF">g.100061</name>
</gene>
<dbReference type="GO" id="GO:0043565">
    <property type="term" value="F:sequence-specific DNA binding"/>
    <property type="evidence" value="ECO:0007669"/>
    <property type="project" value="InterPro"/>
</dbReference>
<dbReference type="SMART" id="SM00980">
    <property type="entry name" value="THAP"/>
    <property type="match status" value="1"/>
</dbReference>
<dbReference type="SUPFAM" id="SSF57716">
    <property type="entry name" value="Glucocorticoid receptor-like (DNA-binding domain)"/>
    <property type="match status" value="1"/>
</dbReference>
<dbReference type="Pfam" id="PF21787">
    <property type="entry name" value="TNP-like_RNaseH_N"/>
    <property type="match status" value="1"/>
</dbReference>
<sequence>MPGTRCAVAICSNSLQETKKKNSNISYHTFPKDQKLCHVWINACRRKDKWNHKTSTICSVHFLENDFEVDLRSQLMNIKIKRKLKPNAIPTQHLKEKYLPNVSTYILSSRQVRANMRENATIVKSLILPTQNNKDIAKEDEDKVHEELPTLINESIEHKYQQLLNDHEKLKTKYKHLSQFNRFQKNRINTLNKKCNILSQKFGEQVSQTHILNESLKIVFSQTQLQLITKKKKKVIWSTEDILKAFTLRYLSKRCYIYLRNKLNYPLPHVSTLVKWASRLNFCQGILVDVIRIMKIAALNLSSIEKLCIIQFDEMKILSAYEYDKKNDQVIGPHSQMQVIMVRGIFKNWKQPIYVNFDQLVTPEILSEAISILYENSYNVVACVSDCGGGNVGLWKKLGITIDKTYFLHPTTKEKIYFLADAPHLLKLIRNWLLDTGFILSDGFMINATPLKELLKVTNTEISVCHRLSQKHFECVKAERQNVGLAAQLLSHSVATALIHYKPGSNQLLSENTGQFIEVVSNWFDIMNSYTPSETLYTKKPYGLNLEDQNNCLDKMYKVIYSMRCAGKNTLQTFQKGILISIKSTQLLFEDLKEKYNISYILTHRLNQDSLESFFSLIRSRGGLNDHPTPLNAMYRIRIIVLDKNPGVVQDKLNIETPQEKLNLEEYLVANVIATADVNIPFNNEENDLSDSSLSSSESSSSQNNLPTTNEEDGFIYLCGWLARKFKNKYPHLGCYTKDNKSDHSYSTPSWVQHLSFGGLTELSTDWVKQAKIFETLFKKFHKEKIDTDSNIIKRLTKLIKKKCNMPEDLIKAFILQRTYIRIKLLNDNLIAERSEGKKTSKTDRKSTKKMKKIIT</sequence>
<dbReference type="PROSITE" id="PS50950">
    <property type="entry name" value="ZF_THAP"/>
    <property type="match status" value="1"/>
</dbReference>
<dbReference type="Gene3D" id="6.20.210.20">
    <property type="entry name" value="THAP domain"/>
    <property type="match status" value="1"/>
</dbReference>
<dbReference type="Pfam" id="PF12596">
    <property type="entry name" value="Tnp_P_element_C"/>
    <property type="match status" value="1"/>
</dbReference>
<dbReference type="PANTHER" id="PTHR46600">
    <property type="entry name" value="THAP DOMAIN-CONTAINING"/>
    <property type="match status" value="1"/>
</dbReference>
<dbReference type="EMBL" id="GGMR01005987">
    <property type="protein sequence ID" value="MBY18606.1"/>
    <property type="molecule type" value="Transcribed_RNA"/>
</dbReference>
<evidence type="ECO:0000256" key="7">
    <source>
        <dbReference type="ARBA" id="ARBA00023054"/>
    </source>
</evidence>
<accession>A0A2S2NPC5</accession>
<evidence type="ECO:0000256" key="2">
    <source>
        <dbReference type="ARBA" id="ARBA00006177"/>
    </source>
</evidence>
<dbReference type="InterPro" id="IPR048366">
    <property type="entry name" value="TNP-like_GBD"/>
</dbReference>
<evidence type="ECO:0000256" key="8">
    <source>
        <dbReference type="ARBA" id="ARBA00023125"/>
    </source>
</evidence>
<keyword evidence="11" id="KW-0131">Cell cycle</keyword>
<evidence type="ECO:0000256" key="3">
    <source>
        <dbReference type="ARBA" id="ARBA00022723"/>
    </source>
</evidence>
<organism evidence="15">
    <name type="scientific">Schizaphis graminum</name>
    <name type="common">Green bug aphid</name>
    <dbReference type="NCBI Taxonomy" id="13262"/>
    <lineage>
        <taxon>Eukaryota</taxon>
        <taxon>Metazoa</taxon>
        <taxon>Ecdysozoa</taxon>
        <taxon>Arthropoda</taxon>
        <taxon>Hexapoda</taxon>
        <taxon>Insecta</taxon>
        <taxon>Pterygota</taxon>
        <taxon>Neoptera</taxon>
        <taxon>Paraneoptera</taxon>
        <taxon>Hemiptera</taxon>
        <taxon>Sternorrhyncha</taxon>
        <taxon>Aphidomorpha</taxon>
        <taxon>Aphidoidea</taxon>
        <taxon>Aphididae</taxon>
        <taxon>Aphidini</taxon>
        <taxon>Schizaphis</taxon>
    </lineage>
</organism>
<comment type="similarity">
    <text evidence="2">Belongs to the THAP1 family.</text>
</comment>
<keyword evidence="9" id="KW-0804">Transcription</keyword>
<feature type="region of interest" description="Disordered" evidence="13">
    <location>
        <begin position="687"/>
        <end position="708"/>
    </location>
</feature>
<dbReference type="SMART" id="SM00692">
    <property type="entry name" value="DM3"/>
    <property type="match status" value="1"/>
</dbReference>
<evidence type="ECO:0000313" key="15">
    <source>
        <dbReference type="EMBL" id="MBY18606.1"/>
    </source>
</evidence>
<proteinExistence type="inferred from homology"/>
<evidence type="ECO:0000259" key="14">
    <source>
        <dbReference type="PROSITE" id="PS50950"/>
    </source>
</evidence>